<feature type="compositionally biased region" description="Basic and acidic residues" evidence="2">
    <location>
        <begin position="151"/>
        <end position="162"/>
    </location>
</feature>
<feature type="coiled-coil region" evidence="1">
    <location>
        <begin position="221"/>
        <end position="342"/>
    </location>
</feature>
<organism evidence="3 4">
    <name type="scientific">Pseudocercospora eumusae</name>
    <dbReference type="NCBI Taxonomy" id="321146"/>
    <lineage>
        <taxon>Eukaryota</taxon>
        <taxon>Fungi</taxon>
        <taxon>Dikarya</taxon>
        <taxon>Ascomycota</taxon>
        <taxon>Pezizomycotina</taxon>
        <taxon>Dothideomycetes</taxon>
        <taxon>Dothideomycetidae</taxon>
        <taxon>Mycosphaerellales</taxon>
        <taxon>Mycosphaerellaceae</taxon>
        <taxon>Pseudocercospora</taxon>
    </lineage>
</organism>
<feature type="compositionally biased region" description="Acidic residues" evidence="2">
    <location>
        <begin position="166"/>
        <end position="177"/>
    </location>
</feature>
<feature type="region of interest" description="Disordered" evidence="2">
    <location>
        <begin position="151"/>
        <end position="192"/>
    </location>
</feature>
<feature type="compositionally biased region" description="Basic and acidic residues" evidence="2">
    <location>
        <begin position="178"/>
        <end position="192"/>
    </location>
</feature>
<reference evidence="3 4" key="1">
    <citation type="submission" date="2015-07" db="EMBL/GenBank/DDBJ databases">
        <title>Comparative genomics of the Sigatoka disease complex on banana suggests a link between parallel evolutionary changes in Pseudocercospora fijiensis and Pseudocercospora eumusae and increased virulence on the banana host.</title>
        <authorList>
            <person name="Chang T.-C."/>
            <person name="Salvucci A."/>
            <person name="Crous P.W."/>
            <person name="Stergiopoulos I."/>
        </authorList>
    </citation>
    <scope>NUCLEOTIDE SEQUENCE [LARGE SCALE GENOMIC DNA]</scope>
    <source>
        <strain evidence="3 4">CBS 114824</strain>
    </source>
</reference>
<evidence type="ECO:0000256" key="1">
    <source>
        <dbReference type="SAM" id="Coils"/>
    </source>
</evidence>
<evidence type="ECO:0000313" key="3">
    <source>
        <dbReference type="EMBL" id="KXS97682.1"/>
    </source>
</evidence>
<keyword evidence="1" id="KW-0175">Coiled coil</keyword>
<gene>
    <name evidence="3" type="ORF">AC578_1483</name>
</gene>
<dbReference type="Proteomes" id="UP000070133">
    <property type="component" value="Unassembled WGS sequence"/>
</dbReference>
<dbReference type="AlphaFoldDB" id="A0A139H5J0"/>
<keyword evidence="4" id="KW-1185">Reference proteome</keyword>
<comment type="caution">
    <text evidence="3">The sequence shown here is derived from an EMBL/GenBank/DDBJ whole genome shotgun (WGS) entry which is preliminary data.</text>
</comment>
<evidence type="ECO:0000313" key="4">
    <source>
        <dbReference type="Proteomes" id="UP000070133"/>
    </source>
</evidence>
<name>A0A139H5J0_9PEZI</name>
<accession>A0A139H5J0</accession>
<sequence>MADVFSRLARLMQVDSKDYTSSSSSSAETWSASAKVGVISAFLREFGISSAWHLGAGEFNALYHRYNCMPNSSSPSKHLVSRREFWNELLQIAPASTSAEHGPIHHLGVQVFLESSLAQDYCVAISRPQGSPVPDATRQRQELCEERLVDLENEHNGGRSEASDTLSDDTSSDDTELEQLRRRERHEAESDLKRRYQGRLVSLWRQEQDVDRRKADLAYREAELRRNQQQCAAQLASLQRQEQDGVRRDADLTRREAELRRHEQDAERRKLDLARREDEVRQDHQRCADQLASARQREKELMEQVKALQNRAPALERREQQLDKHKAELHAQRKALHQQRRELDQVASTAHQQAKTITPPSLRFLLSEDTCRCLDDFSMYVEHLRHTGDREAARAFKACCQESAGSGLDVAACQDFIRSAEAHLKARSVVKALKQLGRAVNVAASALPKFEYAEEE</sequence>
<evidence type="ECO:0000256" key="2">
    <source>
        <dbReference type="SAM" id="MobiDB-lite"/>
    </source>
</evidence>
<protein>
    <submittedName>
        <fullName evidence="3">Uncharacterized protein</fullName>
    </submittedName>
</protein>
<proteinExistence type="predicted"/>
<dbReference type="EMBL" id="LFZN01000136">
    <property type="protein sequence ID" value="KXS97682.1"/>
    <property type="molecule type" value="Genomic_DNA"/>
</dbReference>